<proteinExistence type="predicted"/>
<evidence type="ECO:0000313" key="1">
    <source>
        <dbReference type="EMBL" id="CAG6483749.1"/>
    </source>
</evidence>
<organism evidence="1">
    <name type="scientific">Culex pipiens</name>
    <name type="common">House mosquito</name>
    <dbReference type="NCBI Taxonomy" id="7175"/>
    <lineage>
        <taxon>Eukaryota</taxon>
        <taxon>Metazoa</taxon>
        <taxon>Ecdysozoa</taxon>
        <taxon>Arthropoda</taxon>
        <taxon>Hexapoda</taxon>
        <taxon>Insecta</taxon>
        <taxon>Pterygota</taxon>
        <taxon>Neoptera</taxon>
        <taxon>Endopterygota</taxon>
        <taxon>Diptera</taxon>
        <taxon>Nematocera</taxon>
        <taxon>Culicoidea</taxon>
        <taxon>Culicidae</taxon>
        <taxon>Culicinae</taxon>
        <taxon>Culicini</taxon>
        <taxon>Culex</taxon>
        <taxon>Culex</taxon>
    </lineage>
</organism>
<name>A0A8D8FVB9_CULPI</name>
<dbReference type="EMBL" id="HBUE01097630">
    <property type="protein sequence ID" value="CAG6483749.1"/>
    <property type="molecule type" value="Transcribed_RNA"/>
</dbReference>
<reference evidence="1" key="1">
    <citation type="submission" date="2021-05" db="EMBL/GenBank/DDBJ databases">
        <authorList>
            <person name="Alioto T."/>
            <person name="Alioto T."/>
            <person name="Gomez Garrido J."/>
        </authorList>
    </citation>
    <scope>NUCLEOTIDE SEQUENCE</scope>
</reference>
<sequence length="206" mass="23918">MVMLEVARNRAEIAHNFHVRWTSVRVGRLTHPHLISTGKFTRELEPVRVVVHQTFPVAKLDQQKRKTAVAFHVRHGSLADHVGLVLVRTGTEFALVVVQFDRAGSFATGPLEAPRRTFPWPNELVALVVKNRLSNHGSWQRCRFAGPAHFSFDLCQFWQLQLRRTNGMNLWWRRRFRLPFSRFRDGLLDENPRRTSGAVIHRKSTK</sequence>
<accession>A0A8D8FVB9</accession>
<protein>
    <submittedName>
        <fullName evidence="1">(northern house mosquito) hypothetical protein</fullName>
    </submittedName>
</protein>
<dbReference type="AlphaFoldDB" id="A0A8D8FVB9"/>
<dbReference type="EMBL" id="HBUE01097633">
    <property type="protein sequence ID" value="CAG6483753.1"/>
    <property type="molecule type" value="Transcribed_RNA"/>
</dbReference>